<keyword evidence="2" id="KW-0812">Transmembrane</keyword>
<dbReference type="OrthoDB" id="9855775at2"/>
<dbReference type="RefSeq" id="WP_146911093.1">
    <property type="nucleotide sequence ID" value="NZ_CP042344.1"/>
</dbReference>
<dbReference type="KEGG" id="cof:FOZ74_00085"/>
<accession>A0A5B8RSA9</accession>
<feature type="compositionally biased region" description="Basic residues" evidence="1">
    <location>
        <begin position="200"/>
        <end position="211"/>
    </location>
</feature>
<name>A0A5B8RSA9_9BURK</name>
<sequence>MLPEFWRSETTASGSERLIYAVRGGRAFLPLLVLGAGLIGAGVWGAGALGWGADLTVAGWVLFIVAPGGAVLAGVYVLDVLFWRQHSYTFDASMLRVAERSLFFRRESEIARSLVRGVELAYTPPREDAATGDPGRWATLLEYQRPDGESATLALTGMGSEEEAHWLGPLLADWAQVKLARGFGAAVADEADPEELPGSKPRKARKQTAKK</sequence>
<keyword evidence="2" id="KW-0472">Membrane</keyword>
<evidence type="ECO:0000256" key="2">
    <source>
        <dbReference type="SAM" id="Phobius"/>
    </source>
</evidence>
<protein>
    <recommendedName>
        <fullName evidence="5">DUF2244 domain-containing protein</fullName>
    </recommendedName>
</protein>
<evidence type="ECO:0000313" key="3">
    <source>
        <dbReference type="EMBL" id="QEA11572.1"/>
    </source>
</evidence>
<feature type="region of interest" description="Disordered" evidence="1">
    <location>
        <begin position="188"/>
        <end position="211"/>
    </location>
</feature>
<dbReference type="Proteomes" id="UP000321199">
    <property type="component" value="Chromosome"/>
</dbReference>
<gene>
    <name evidence="3" type="ORF">FOZ74_00085</name>
</gene>
<feature type="transmembrane region" description="Helical" evidence="2">
    <location>
        <begin position="57"/>
        <end position="78"/>
    </location>
</feature>
<keyword evidence="4" id="KW-1185">Reference proteome</keyword>
<dbReference type="EMBL" id="CP042344">
    <property type="protein sequence ID" value="QEA11572.1"/>
    <property type="molecule type" value="Genomic_DNA"/>
</dbReference>
<keyword evidence="2" id="KW-1133">Transmembrane helix</keyword>
<evidence type="ECO:0000256" key="1">
    <source>
        <dbReference type="SAM" id="MobiDB-lite"/>
    </source>
</evidence>
<feature type="transmembrane region" description="Helical" evidence="2">
    <location>
        <begin position="27"/>
        <end position="51"/>
    </location>
</feature>
<evidence type="ECO:0000313" key="4">
    <source>
        <dbReference type="Proteomes" id="UP000321199"/>
    </source>
</evidence>
<evidence type="ECO:0008006" key="5">
    <source>
        <dbReference type="Google" id="ProtNLM"/>
    </source>
</evidence>
<proteinExistence type="predicted"/>
<reference evidence="3 4" key="1">
    <citation type="submission" date="2019-07" db="EMBL/GenBank/DDBJ databases">
        <title>Complete genome sequence of Comamonas sp. NLF 7-7 isolated from livestock.</title>
        <authorList>
            <person name="Kim D.H."/>
            <person name="Kim J.G."/>
        </authorList>
    </citation>
    <scope>NUCLEOTIDE SEQUENCE [LARGE SCALE GENOMIC DNA]</scope>
    <source>
        <strain evidence="3 4">NLF 7-7</strain>
    </source>
</reference>
<organism evidence="3 4">
    <name type="scientific">Comamonas flocculans</name>
    <dbReference type="NCBI Taxonomy" id="2597701"/>
    <lineage>
        <taxon>Bacteria</taxon>
        <taxon>Pseudomonadati</taxon>
        <taxon>Pseudomonadota</taxon>
        <taxon>Betaproteobacteria</taxon>
        <taxon>Burkholderiales</taxon>
        <taxon>Comamonadaceae</taxon>
        <taxon>Comamonas</taxon>
    </lineage>
</organism>
<dbReference type="AlphaFoldDB" id="A0A5B8RSA9"/>